<feature type="transmembrane region" description="Helical" evidence="6">
    <location>
        <begin position="128"/>
        <end position="147"/>
    </location>
</feature>
<dbReference type="InterPro" id="IPR011701">
    <property type="entry name" value="MFS"/>
</dbReference>
<feature type="transmembrane region" description="Helical" evidence="6">
    <location>
        <begin position="260"/>
        <end position="280"/>
    </location>
</feature>
<dbReference type="Proteomes" id="UP001148614">
    <property type="component" value="Unassembled WGS sequence"/>
</dbReference>
<comment type="subcellular location">
    <subcellularLocation>
        <location evidence="1">Membrane</location>
        <topology evidence="1">Multi-pass membrane protein</topology>
    </subcellularLocation>
</comment>
<evidence type="ECO:0000313" key="8">
    <source>
        <dbReference type="EMBL" id="KAJ3568866.1"/>
    </source>
</evidence>
<dbReference type="Pfam" id="PF07690">
    <property type="entry name" value="MFS_1"/>
    <property type="match status" value="1"/>
</dbReference>
<gene>
    <name evidence="8" type="ORF">NPX13_g6276</name>
</gene>
<feature type="transmembrane region" description="Helical" evidence="6">
    <location>
        <begin position="218"/>
        <end position="239"/>
    </location>
</feature>
<reference evidence="8" key="1">
    <citation type="submission" date="2022-07" db="EMBL/GenBank/DDBJ databases">
        <title>Genome Sequence of Xylaria arbuscula.</title>
        <authorList>
            <person name="Buettner E."/>
        </authorList>
    </citation>
    <scope>NUCLEOTIDE SEQUENCE</scope>
    <source>
        <strain evidence="8">VT107</strain>
    </source>
</reference>
<keyword evidence="9" id="KW-1185">Reference proteome</keyword>
<dbReference type="EMBL" id="JANPWZ010001091">
    <property type="protein sequence ID" value="KAJ3568866.1"/>
    <property type="molecule type" value="Genomic_DNA"/>
</dbReference>
<dbReference type="Gene3D" id="1.20.1250.20">
    <property type="entry name" value="MFS general substrate transporter like domains"/>
    <property type="match status" value="1"/>
</dbReference>
<dbReference type="AlphaFoldDB" id="A0A9W8NCT8"/>
<dbReference type="VEuPathDB" id="FungiDB:F4678DRAFT_402029"/>
<accession>A0A9W8NCT8</accession>
<dbReference type="PANTHER" id="PTHR23501">
    <property type="entry name" value="MAJOR FACILITATOR SUPERFAMILY"/>
    <property type="match status" value="1"/>
</dbReference>
<feature type="compositionally biased region" description="Basic and acidic residues" evidence="5">
    <location>
        <begin position="1"/>
        <end position="12"/>
    </location>
</feature>
<evidence type="ECO:0000256" key="6">
    <source>
        <dbReference type="SAM" id="Phobius"/>
    </source>
</evidence>
<evidence type="ECO:0000256" key="1">
    <source>
        <dbReference type="ARBA" id="ARBA00004141"/>
    </source>
</evidence>
<dbReference type="InterPro" id="IPR036259">
    <property type="entry name" value="MFS_trans_sf"/>
</dbReference>
<evidence type="ECO:0000256" key="3">
    <source>
        <dbReference type="ARBA" id="ARBA00022989"/>
    </source>
</evidence>
<feature type="transmembrane region" description="Helical" evidence="6">
    <location>
        <begin position="98"/>
        <end position="116"/>
    </location>
</feature>
<keyword evidence="4 6" id="KW-0472">Membrane</keyword>
<dbReference type="GO" id="GO:0015174">
    <property type="term" value="F:basic amino acid transmembrane transporter activity"/>
    <property type="evidence" value="ECO:0007669"/>
    <property type="project" value="TreeGrafter"/>
</dbReference>
<dbReference type="PROSITE" id="PS50850">
    <property type="entry name" value="MFS"/>
    <property type="match status" value="1"/>
</dbReference>
<organism evidence="8 9">
    <name type="scientific">Xylaria arbuscula</name>
    <dbReference type="NCBI Taxonomy" id="114810"/>
    <lineage>
        <taxon>Eukaryota</taxon>
        <taxon>Fungi</taxon>
        <taxon>Dikarya</taxon>
        <taxon>Ascomycota</taxon>
        <taxon>Pezizomycotina</taxon>
        <taxon>Sordariomycetes</taxon>
        <taxon>Xylariomycetidae</taxon>
        <taxon>Xylariales</taxon>
        <taxon>Xylariaceae</taxon>
        <taxon>Xylaria</taxon>
    </lineage>
</organism>
<feature type="transmembrane region" description="Helical" evidence="6">
    <location>
        <begin position="60"/>
        <end position="78"/>
    </location>
</feature>
<name>A0A9W8NCT8_9PEZI</name>
<dbReference type="InterPro" id="IPR005829">
    <property type="entry name" value="Sugar_transporter_CS"/>
</dbReference>
<feature type="compositionally biased region" description="Polar residues" evidence="5">
    <location>
        <begin position="14"/>
        <end position="24"/>
    </location>
</feature>
<feature type="domain" description="Major facilitator superfamily (MFS) profile" evidence="7">
    <location>
        <begin position="63"/>
        <end position="335"/>
    </location>
</feature>
<sequence length="335" mass="35488">MPSTETHPDDASSIRANMASNSVAEDTPLLRSEPTAPSSSHGLEDEDLDVANQSVTKQRAVAIILSVYILIFLQAMNMSGITMAQSTIAADLDAYENAMWFTTSFLVALSSMSPLTGKLATIFSPRSMVLVSSLLFAIGCLVTSQAHSFAVFIIGRVITGLGGGGTMVLAFILVLELTTKRNRGLFIGITNAGFTTGVSLGAVVFGGLIGKIGWRPLFWAQAPAALLAGCAIFFSIPGSMRSPGQSTDKDVTLRTKLGRIDYLGAVFLSATVVLFLFGLSGKIQPIPLASSLGSLVIFILIESGCSLDGPVLHAHDGARRIRLQSRGQRQHPHTY</sequence>
<feature type="region of interest" description="Disordered" evidence="5">
    <location>
        <begin position="1"/>
        <end position="45"/>
    </location>
</feature>
<dbReference type="InterPro" id="IPR020846">
    <property type="entry name" value="MFS_dom"/>
</dbReference>
<feature type="transmembrane region" description="Helical" evidence="6">
    <location>
        <begin position="153"/>
        <end position="174"/>
    </location>
</feature>
<keyword evidence="3 6" id="KW-1133">Transmembrane helix</keyword>
<feature type="transmembrane region" description="Helical" evidence="6">
    <location>
        <begin position="186"/>
        <end position="212"/>
    </location>
</feature>
<evidence type="ECO:0000256" key="5">
    <source>
        <dbReference type="SAM" id="MobiDB-lite"/>
    </source>
</evidence>
<comment type="caution">
    <text evidence="8">The sequence shown here is derived from an EMBL/GenBank/DDBJ whole genome shotgun (WGS) entry which is preliminary data.</text>
</comment>
<dbReference type="GO" id="GO:0000329">
    <property type="term" value="C:fungal-type vacuole membrane"/>
    <property type="evidence" value="ECO:0007669"/>
    <property type="project" value="TreeGrafter"/>
</dbReference>
<evidence type="ECO:0000256" key="4">
    <source>
        <dbReference type="ARBA" id="ARBA00023136"/>
    </source>
</evidence>
<dbReference type="PANTHER" id="PTHR23501:SF6">
    <property type="entry name" value="MULTIDRUG TRANSPORTER, PUTATIVE (AFU_ORTHOLOGUE AFUA_3G14560)-RELATED"/>
    <property type="match status" value="1"/>
</dbReference>
<protein>
    <recommendedName>
        <fullName evidence="7">Major facilitator superfamily (MFS) profile domain-containing protein</fullName>
    </recommendedName>
</protein>
<dbReference type="PROSITE" id="PS00217">
    <property type="entry name" value="SUGAR_TRANSPORT_2"/>
    <property type="match status" value="1"/>
</dbReference>
<evidence type="ECO:0000313" key="9">
    <source>
        <dbReference type="Proteomes" id="UP001148614"/>
    </source>
</evidence>
<evidence type="ECO:0000259" key="7">
    <source>
        <dbReference type="PROSITE" id="PS50850"/>
    </source>
</evidence>
<dbReference type="SUPFAM" id="SSF103473">
    <property type="entry name" value="MFS general substrate transporter"/>
    <property type="match status" value="1"/>
</dbReference>
<evidence type="ECO:0000256" key="2">
    <source>
        <dbReference type="ARBA" id="ARBA00022692"/>
    </source>
</evidence>
<keyword evidence="2 6" id="KW-0812">Transmembrane</keyword>
<proteinExistence type="predicted"/>